<keyword evidence="2" id="KW-1185">Reference proteome</keyword>
<accession>A0ABN9E1A9</accession>
<proteinExistence type="predicted"/>
<sequence length="59" mass="6340">MNMQNLVLLSGGGGGGLKEIQYKKPACDSVGTQAWKTPICLNEFFIMRLPSECSYAGAD</sequence>
<dbReference type="Proteomes" id="UP001162483">
    <property type="component" value="Unassembled WGS sequence"/>
</dbReference>
<dbReference type="EMBL" id="CATNWA010015025">
    <property type="protein sequence ID" value="CAI9578680.1"/>
    <property type="molecule type" value="Genomic_DNA"/>
</dbReference>
<comment type="caution">
    <text evidence="1">The sequence shown here is derived from an EMBL/GenBank/DDBJ whole genome shotgun (WGS) entry which is preliminary data.</text>
</comment>
<evidence type="ECO:0000313" key="1">
    <source>
        <dbReference type="EMBL" id="CAI9578680.1"/>
    </source>
</evidence>
<organism evidence="1 2">
    <name type="scientific">Staurois parvus</name>
    <dbReference type="NCBI Taxonomy" id="386267"/>
    <lineage>
        <taxon>Eukaryota</taxon>
        <taxon>Metazoa</taxon>
        <taxon>Chordata</taxon>
        <taxon>Craniata</taxon>
        <taxon>Vertebrata</taxon>
        <taxon>Euteleostomi</taxon>
        <taxon>Amphibia</taxon>
        <taxon>Batrachia</taxon>
        <taxon>Anura</taxon>
        <taxon>Neobatrachia</taxon>
        <taxon>Ranoidea</taxon>
        <taxon>Ranidae</taxon>
        <taxon>Staurois</taxon>
    </lineage>
</organism>
<protein>
    <submittedName>
        <fullName evidence="1">Uncharacterized protein</fullName>
    </submittedName>
</protein>
<name>A0ABN9E1A9_9NEOB</name>
<reference evidence="1" key="1">
    <citation type="submission" date="2023-05" db="EMBL/GenBank/DDBJ databases">
        <authorList>
            <person name="Stuckert A."/>
        </authorList>
    </citation>
    <scope>NUCLEOTIDE SEQUENCE</scope>
</reference>
<evidence type="ECO:0000313" key="2">
    <source>
        <dbReference type="Proteomes" id="UP001162483"/>
    </source>
</evidence>
<gene>
    <name evidence="1" type="ORF">SPARVUS_LOCUS8963814</name>
</gene>